<sequence length="1027" mass="115218">MAGRPPLLFLPKSTPPLAPKPARAASKDSLPLLKSAPPFKSFAPPLRPPGAGLPPAVAPWADEPSLRPEVGLDLLEDDGYRAPEIPNAVFENLDIPSPRRDAATAAAAVKRGRRRVVPFTTNAGAHTHSNSDKIAQLLALLAASPSNQCPLAPLGDHAGGCGVSSVAGPLPGCNHLRALARPYIQATPPRDFTLGSRTATGAPVAPPAAVAAAFLDGGGGGAPTAVTGPVTKLQQLEAVLKRFLGSVDPSAGGNIRNLSELSEFLEMELEKAKNVRTVAQTVHDLVNQITGEHVNPQLLHLITEMLVESVVPEPQAVAPGRVEEMEDAEESNPPPKTTVAKTFRAASIDLNRRIDSMAADPETPPSGTRSPVFDESVNLNVKKKFTDAKDQMMRWAQDLKLHFQLKERRMKQEFDKTLADLRDKVDAKVSQFIPTLGLPVYLNLYSVNCTLLSMLCGDERLCGDAGGGIPLITAELTDVQRSLKDKTEAHEMTVSELKESQNRVRYLEEELETQKQLAGRAVHDSERYERQLLRERSEMTAKLKAVAAEAERFAAFKEHLVNGLQESAVQIQLLEDQTRKLKKESVDAELLKSRFHGEMTNVKDKLATLSVLVGQMKMEVDEERKLREFIEKELNVQREFLEHAETMVAESDAKALKERETSERARVAARTYKEECGKYKSLWRSVRERMMEMEECAAVVLEEREHCRTMEQALERDRKTVMEQETYVQTLVNKVKHFADLTEQMTHELSNVKDSLRKLMRDREGILNDLQEASVERDKYKLLFPEEQQKVVQRDQYLNELKQKLASLDENHRAMQDRLAQTQQNLTLSEANKEHLLGQIEQVRQEYSKRLTEDDVQEMRAELESLRQETQRFAAEKERLNAIFEEDIKRREAIHERSLQVMQEKIDFLVQREKDMPPADYLLESVNKALETQSKSRTEEMMKLANKRLQRLEETTAAHLQGPTKLVAIEGQFDLPSSGVKQAVQDALNEKLTDNPLLEETARAVKQIEQKIDEPKEYTFNADIKLD</sequence>
<dbReference type="AlphaFoldDB" id="A0A023B5S7"/>
<accession>A0A023B5S7</accession>
<gene>
    <name evidence="3" type="ORF">GNI_088670</name>
</gene>
<dbReference type="VEuPathDB" id="CryptoDB:GNI_088670"/>
<feature type="coiled-coil region" evidence="1">
    <location>
        <begin position="564"/>
        <end position="594"/>
    </location>
</feature>
<evidence type="ECO:0000256" key="2">
    <source>
        <dbReference type="SAM" id="MobiDB-lite"/>
    </source>
</evidence>
<dbReference type="Proteomes" id="UP000019763">
    <property type="component" value="Unassembled WGS sequence"/>
</dbReference>
<name>A0A023B5S7_GRENI</name>
<keyword evidence="1" id="KW-0175">Coiled coil</keyword>
<proteinExistence type="predicted"/>
<evidence type="ECO:0000256" key="1">
    <source>
        <dbReference type="SAM" id="Coils"/>
    </source>
</evidence>
<keyword evidence="4" id="KW-1185">Reference proteome</keyword>
<feature type="region of interest" description="Disordered" evidence="2">
    <location>
        <begin position="1"/>
        <end position="36"/>
    </location>
</feature>
<dbReference type="GeneID" id="22913158"/>
<organism evidence="3 4">
    <name type="scientific">Gregarina niphandrodes</name>
    <name type="common">Septate eugregarine</name>
    <dbReference type="NCBI Taxonomy" id="110365"/>
    <lineage>
        <taxon>Eukaryota</taxon>
        <taxon>Sar</taxon>
        <taxon>Alveolata</taxon>
        <taxon>Apicomplexa</taxon>
        <taxon>Conoidasida</taxon>
        <taxon>Gregarinasina</taxon>
        <taxon>Eugregarinorida</taxon>
        <taxon>Gregarinidae</taxon>
        <taxon>Gregarina</taxon>
    </lineage>
</organism>
<reference evidence="3" key="1">
    <citation type="submission" date="2013-12" db="EMBL/GenBank/DDBJ databases">
        <authorList>
            <person name="Omoto C.K."/>
            <person name="Sibley D."/>
            <person name="Venepally P."/>
            <person name="Hadjithomas M."/>
            <person name="Karamycheva S."/>
            <person name="Brunk B."/>
            <person name="Roos D."/>
            <person name="Caler E."/>
            <person name="Lorenzi H."/>
        </authorList>
    </citation>
    <scope>NUCLEOTIDE SEQUENCE</scope>
</reference>
<evidence type="ECO:0000313" key="4">
    <source>
        <dbReference type="Proteomes" id="UP000019763"/>
    </source>
</evidence>
<comment type="caution">
    <text evidence="3">The sequence shown here is derived from an EMBL/GenBank/DDBJ whole genome shotgun (WGS) entry which is preliminary data.</text>
</comment>
<protein>
    <submittedName>
        <fullName evidence="3">Uncharacterized protein</fullName>
    </submittedName>
</protein>
<dbReference type="RefSeq" id="XP_011130746.1">
    <property type="nucleotide sequence ID" value="XM_011132444.1"/>
</dbReference>
<evidence type="ECO:0000313" key="3">
    <source>
        <dbReference type="EMBL" id="EZG61427.1"/>
    </source>
</evidence>
<feature type="coiled-coil region" evidence="1">
    <location>
        <begin position="756"/>
        <end position="883"/>
    </location>
</feature>
<dbReference type="EMBL" id="AFNH02000666">
    <property type="protein sequence ID" value="EZG61427.1"/>
    <property type="molecule type" value="Genomic_DNA"/>
</dbReference>